<comment type="caution">
    <text evidence="2">The sequence shown here is derived from an EMBL/GenBank/DDBJ whole genome shotgun (WGS) entry which is preliminary data.</text>
</comment>
<proteinExistence type="predicted"/>
<organism evidence="2 3">
    <name type="scientific">Nocardioides simplex</name>
    <name type="common">Arthrobacter simplex</name>
    <dbReference type="NCBI Taxonomy" id="2045"/>
    <lineage>
        <taxon>Bacteria</taxon>
        <taxon>Bacillati</taxon>
        <taxon>Actinomycetota</taxon>
        <taxon>Actinomycetes</taxon>
        <taxon>Propionibacteriales</taxon>
        <taxon>Nocardioidaceae</taxon>
        <taxon>Pimelobacter</taxon>
    </lineage>
</organism>
<feature type="signal peptide" evidence="1">
    <location>
        <begin position="1"/>
        <end position="28"/>
    </location>
</feature>
<dbReference type="AlphaFoldDB" id="A0A7J5DYZ5"/>
<evidence type="ECO:0000256" key="1">
    <source>
        <dbReference type="SAM" id="SignalP"/>
    </source>
</evidence>
<dbReference type="EMBL" id="WBVM01000001">
    <property type="protein sequence ID" value="KAB2811147.1"/>
    <property type="molecule type" value="Genomic_DNA"/>
</dbReference>
<gene>
    <name evidence="2" type="ORF">F9L07_04295</name>
</gene>
<dbReference type="Proteomes" id="UP000449906">
    <property type="component" value="Unassembled WGS sequence"/>
</dbReference>
<accession>A0A7J5DYZ5</accession>
<protein>
    <recommendedName>
        <fullName evidence="4">Lipoprotein</fullName>
    </recommendedName>
</protein>
<reference evidence="2 3" key="1">
    <citation type="submission" date="2019-09" db="EMBL/GenBank/DDBJ databases">
        <title>Pimelobacter sp. isolated from Paulinella.</title>
        <authorList>
            <person name="Jeong S.E."/>
        </authorList>
    </citation>
    <scope>NUCLEOTIDE SEQUENCE [LARGE SCALE GENOMIC DNA]</scope>
    <source>
        <strain evidence="2 3">Pch-N</strain>
    </source>
</reference>
<evidence type="ECO:0000313" key="3">
    <source>
        <dbReference type="Proteomes" id="UP000449906"/>
    </source>
</evidence>
<name>A0A7J5DYZ5_NOCSI</name>
<dbReference type="RefSeq" id="WP_151578674.1">
    <property type="nucleotide sequence ID" value="NZ_WBVM01000001.1"/>
</dbReference>
<feature type="chain" id="PRO_5038841175" description="Lipoprotein" evidence="1">
    <location>
        <begin position="29"/>
        <end position="189"/>
    </location>
</feature>
<evidence type="ECO:0000313" key="2">
    <source>
        <dbReference type="EMBL" id="KAB2811147.1"/>
    </source>
</evidence>
<keyword evidence="1" id="KW-0732">Signal</keyword>
<evidence type="ECO:0008006" key="4">
    <source>
        <dbReference type="Google" id="ProtNLM"/>
    </source>
</evidence>
<sequence>MARPHLTRAVAVAALCLLALLGACSDRAGTAAGPVRFDAPDGVDQWAFMRAGAGHQVVFGMLGLTNHGDRPAVLARADLTGPSDEVVADGARVAEVLVRDVSADDDYVAAAPWPYEHYGDGTVPLEGYELAPAATVEVLFVLTVDDVGHWYWPRTEVRYTIDGIGYTDRTSTGFLICPPGVERSCDPPA</sequence>
<dbReference type="PROSITE" id="PS51257">
    <property type="entry name" value="PROKAR_LIPOPROTEIN"/>
    <property type="match status" value="1"/>
</dbReference>